<protein>
    <submittedName>
        <fullName evidence="1">Uncharacterized protein</fullName>
    </submittedName>
</protein>
<comment type="caution">
    <text evidence="1">The sequence shown here is derived from an EMBL/GenBank/DDBJ whole genome shotgun (WGS) entry which is preliminary data.</text>
</comment>
<accession>A0AAD3SFN0</accession>
<dbReference type="Proteomes" id="UP001279734">
    <property type="component" value="Unassembled WGS sequence"/>
</dbReference>
<dbReference type="EMBL" id="BSYO01000009">
    <property type="protein sequence ID" value="GMH09906.1"/>
    <property type="molecule type" value="Genomic_DNA"/>
</dbReference>
<keyword evidence="2" id="KW-1185">Reference proteome</keyword>
<evidence type="ECO:0000313" key="1">
    <source>
        <dbReference type="EMBL" id="GMH09906.1"/>
    </source>
</evidence>
<name>A0AAD3SFN0_NEPGR</name>
<organism evidence="1 2">
    <name type="scientific">Nepenthes gracilis</name>
    <name type="common">Slender pitcher plant</name>
    <dbReference type="NCBI Taxonomy" id="150966"/>
    <lineage>
        <taxon>Eukaryota</taxon>
        <taxon>Viridiplantae</taxon>
        <taxon>Streptophyta</taxon>
        <taxon>Embryophyta</taxon>
        <taxon>Tracheophyta</taxon>
        <taxon>Spermatophyta</taxon>
        <taxon>Magnoliopsida</taxon>
        <taxon>eudicotyledons</taxon>
        <taxon>Gunneridae</taxon>
        <taxon>Pentapetalae</taxon>
        <taxon>Caryophyllales</taxon>
        <taxon>Nepenthaceae</taxon>
        <taxon>Nepenthes</taxon>
    </lineage>
</organism>
<evidence type="ECO:0000313" key="2">
    <source>
        <dbReference type="Proteomes" id="UP001279734"/>
    </source>
</evidence>
<dbReference type="AlphaFoldDB" id="A0AAD3SFN0"/>
<gene>
    <name evidence="1" type="ORF">Nepgr_011747</name>
</gene>
<proteinExistence type="predicted"/>
<sequence>MVASNVGKNSGHNSQEKEWVRRVPNELSVVKNSTSALLRRQGPFVPLTTPRLKKMNDYLLTMLAGEIKCFNLTLFANKAQDEERLHADHFICQPRWPCLAMKK</sequence>
<reference evidence="1" key="1">
    <citation type="submission" date="2023-05" db="EMBL/GenBank/DDBJ databases">
        <title>Nepenthes gracilis genome sequencing.</title>
        <authorList>
            <person name="Fukushima K."/>
        </authorList>
    </citation>
    <scope>NUCLEOTIDE SEQUENCE</scope>
    <source>
        <strain evidence="1">SING2019-196</strain>
    </source>
</reference>